<evidence type="ECO:0000313" key="4">
    <source>
        <dbReference type="Proteomes" id="UP000054324"/>
    </source>
</evidence>
<protein>
    <recommendedName>
        <fullName evidence="5">KASH domain-containing protein</fullName>
    </recommendedName>
</protein>
<feature type="compositionally biased region" description="Polar residues" evidence="1">
    <location>
        <begin position="679"/>
        <end position="693"/>
    </location>
</feature>
<sequence length="962" mass="106500">MYGTNEINRPDGSCRAPLGPADFVATVPKPTTQGIELSLQPTTAWPGSYQTSIESPEVDHQRPNVSYWRAKEPQVGLPYYLIENERLSEGSKPHGKENTPDVSDTVWSSSVSDAEYWASVGKSGEPSVKYGTTDGKSESYPTEAIAFPQSRVPIQKDAGSIVAEFGDVSSNTSPTVLTSLEQVDYHKSPDLTAGSVGDTLSRDAAGAPLSIPYVETGSFKSHPHPKESDFRLPPQNSFNICPRMDPVMENSAYPLMEDSHSTKGADHNGFAPQLPMDDWEKTSTPFSEATKPKTSLNSTIQPLSPRQMKPIGSERPSTQSETGQILLDREEVWMPSTPPTDRRGSVACNVASDAESHVVETRVSIPCARNIGPTKMGVSDLNEKPQTSPLYALNEVEERQSVVPQTQDNGSDRLFHVPHKSETSIFEPFSISSTASPLTYLPVEELSTGLLGQADTAPGESLHTTCLEQSLIDAVVGRESPAFDTEYQRTRYNFDGSAPHTIPCSTITTNSLPAERSDLFTCKRRFKRDEIGSEHPPAASSIHLPITSVLAEMPRDTVTGFPGDRTRSSSESALHETIDYLGDSMVRRLSAVNDKPKSIVHPKEYETTSTSTEWYSTTSFEEVDQFNTVWNATSSRSRVENVQLNGFDNTRVPTDVKGLGRAVKRTQQSDKRKTIRGATRNQGASATSARVSPATYQSLEFTRTAFPHSTDQSEAGSNAKPPGNSLGLGVGTHELPSCSTSEKPLEVTYEHTSDLHLEEQTRRKSRIPVTPTTRRHSKVDVSTQTTASSRLDFIRIIQKHTLGTAHENKCTQFVSDEDAFRLTAGRQEATRQARDSSEKSSQTGLDLRYRFRQSGERTSRILTYIQPESTEREMGFLSGSTNGDTKEINAKYRLSRCPNCCRYLLPFLATLLLLLLLLLWLCLHRIPHCATFFSRSYCIEETVFWRYIYHPLHTLRFPRPPV</sequence>
<keyword evidence="2" id="KW-0472">Membrane</keyword>
<dbReference type="CTD" id="20317936"/>
<organism evidence="3 4">
    <name type="scientific">Opisthorchis viverrini</name>
    <name type="common">Southeast Asian liver fluke</name>
    <dbReference type="NCBI Taxonomy" id="6198"/>
    <lineage>
        <taxon>Eukaryota</taxon>
        <taxon>Metazoa</taxon>
        <taxon>Spiralia</taxon>
        <taxon>Lophotrochozoa</taxon>
        <taxon>Platyhelminthes</taxon>
        <taxon>Trematoda</taxon>
        <taxon>Digenea</taxon>
        <taxon>Opisthorchiida</taxon>
        <taxon>Opisthorchiata</taxon>
        <taxon>Opisthorchiidae</taxon>
        <taxon>Opisthorchis</taxon>
    </lineage>
</organism>
<feature type="transmembrane region" description="Helical" evidence="2">
    <location>
        <begin position="903"/>
        <end position="923"/>
    </location>
</feature>
<gene>
    <name evidence="3" type="ORF">T265_03749</name>
</gene>
<feature type="compositionally biased region" description="Basic and acidic residues" evidence="1">
    <location>
        <begin position="752"/>
        <end position="762"/>
    </location>
</feature>
<dbReference type="KEGG" id="ovi:T265_03749"/>
<feature type="compositionally biased region" description="Polar residues" evidence="1">
    <location>
        <begin position="282"/>
        <end position="304"/>
    </location>
</feature>
<feature type="region of interest" description="Disordered" evidence="1">
    <location>
        <begin position="752"/>
        <end position="783"/>
    </location>
</feature>
<proteinExistence type="predicted"/>
<dbReference type="Proteomes" id="UP000054324">
    <property type="component" value="Unassembled WGS sequence"/>
</dbReference>
<evidence type="ECO:0008006" key="5">
    <source>
        <dbReference type="Google" id="ProtNLM"/>
    </source>
</evidence>
<feature type="region of interest" description="Disordered" evidence="1">
    <location>
        <begin position="282"/>
        <end position="322"/>
    </location>
</feature>
<keyword evidence="2" id="KW-0812">Transmembrane</keyword>
<dbReference type="EMBL" id="KL596673">
    <property type="protein sequence ID" value="KER29734.1"/>
    <property type="molecule type" value="Genomic_DNA"/>
</dbReference>
<dbReference type="GeneID" id="20317936"/>
<feature type="region of interest" description="Disordered" evidence="1">
    <location>
        <begin position="662"/>
        <end position="693"/>
    </location>
</feature>
<dbReference type="RefSeq" id="XP_009166560.1">
    <property type="nucleotide sequence ID" value="XM_009168296.1"/>
</dbReference>
<evidence type="ECO:0000256" key="1">
    <source>
        <dbReference type="SAM" id="MobiDB-lite"/>
    </source>
</evidence>
<accession>A0A075AHE3</accession>
<evidence type="ECO:0000313" key="3">
    <source>
        <dbReference type="EMBL" id="KER29734.1"/>
    </source>
</evidence>
<keyword evidence="2" id="KW-1133">Transmembrane helix</keyword>
<name>A0A075AHE3_OPIVI</name>
<evidence type="ECO:0000256" key="2">
    <source>
        <dbReference type="SAM" id="Phobius"/>
    </source>
</evidence>
<dbReference type="AlphaFoldDB" id="A0A075AHE3"/>
<reference evidence="3 4" key="1">
    <citation type="submission" date="2013-11" db="EMBL/GenBank/DDBJ databases">
        <title>Opisthorchis viverrini - life in the bile duct.</title>
        <authorList>
            <person name="Young N.D."/>
            <person name="Nagarajan N."/>
            <person name="Lin S.J."/>
            <person name="Korhonen P.K."/>
            <person name="Jex A.R."/>
            <person name="Hall R.S."/>
            <person name="Safavi-Hemami H."/>
            <person name="Kaewkong W."/>
            <person name="Bertrand D."/>
            <person name="Gao S."/>
            <person name="Seet Q."/>
            <person name="Wongkham S."/>
            <person name="Teh B.T."/>
            <person name="Wongkham C."/>
            <person name="Intapan P.M."/>
            <person name="Maleewong W."/>
            <person name="Yang X."/>
            <person name="Hu M."/>
            <person name="Wang Z."/>
            <person name="Hofmann A."/>
            <person name="Sternberg P.W."/>
            <person name="Tan P."/>
            <person name="Wang J."/>
            <person name="Gasser R.B."/>
        </authorList>
    </citation>
    <scope>NUCLEOTIDE SEQUENCE [LARGE SCALE GENOMIC DNA]</scope>
</reference>
<keyword evidence="4" id="KW-1185">Reference proteome</keyword>